<gene>
    <name evidence="1" type="ORF">M9H77_31918</name>
</gene>
<comment type="caution">
    <text evidence="1">The sequence shown here is derived from an EMBL/GenBank/DDBJ whole genome shotgun (WGS) entry which is preliminary data.</text>
</comment>
<sequence>MGAGAEQNHQHQPPEAVQPPTIPNPNRITPSQFLNWKRQKDTDASVRKAEEARKRAEDIASGLVSMNGRELFQQEPWVFDNSRY</sequence>
<evidence type="ECO:0000313" key="1">
    <source>
        <dbReference type="EMBL" id="KAI5654731.1"/>
    </source>
</evidence>
<keyword evidence="2" id="KW-1185">Reference proteome</keyword>
<accession>A0ACC0A1U5</accession>
<protein>
    <submittedName>
        <fullName evidence="1">Uncharacterized protein</fullName>
    </submittedName>
</protein>
<dbReference type="EMBL" id="CM044707">
    <property type="protein sequence ID" value="KAI5654731.1"/>
    <property type="molecule type" value="Genomic_DNA"/>
</dbReference>
<proteinExistence type="predicted"/>
<name>A0ACC0A1U5_CATRO</name>
<dbReference type="Proteomes" id="UP001060085">
    <property type="component" value="Linkage Group LG07"/>
</dbReference>
<organism evidence="1 2">
    <name type="scientific">Catharanthus roseus</name>
    <name type="common">Madagascar periwinkle</name>
    <name type="synonym">Vinca rosea</name>
    <dbReference type="NCBI Taxonomy" id="4058"/>
    <lineage>
        <taxon>Eukaryota</taxon>
        <taxon>Viridiplantae</taxon>
        <taxon>Streptophyta</taxon>
        <taxon>Embryophyta</taxon>
        <taxon>Tracheophyta</taxon>
        <taxon>Spermatophyta</taxon>
        <taxon>Magnoliopsida</taxon>
        <taxon>eudicotyledons</taxon>
        <taxon>Gunneridae</taxon>
        <taxon>Pentapetalae</taxon>
        <taxon>asterids</taxon>
        <taxon>lamiids</taxon>
        <taxon>Gentianales</taxon>
        <taxon>Apocynaceae</taxon>
        <taxon>Rauvolfioideae</taxon>
        <taxon>Vinceae</taxon>
        <taxon>Catharanthinae</taxon>
        <taxon>Catharanthus</taxon>
    </lineage>
</organism>
<evidence type="ECO:0000313" key="2">
    <source>
        <dbReference type="Proteomes" id="UP001060085"/>
    </source>
</evidence>
<reference evidence="2" key="1">
    <citation type="journal article" date="2023" name="Nat. Plants">
        <title>Single-cell RNA sequencing provides a high-resolution roadmap for understanding the multicellular compartmentation of specialized metabolism.</title>
        <authorList>
            <person name="Sun S."/>
            <person name="Shen X."/>
            <person name="Li Y."/>
            <person name="Li Y."/>
            <person name="Wang S."/>
            <person name="Li R."/>
            <person name="Zhang H."/>
            <person name="Shen G."/>
            <person name="Guo B."/>
            <person name="Wei J."/>
            <person name="Xu J."/>
            <person name="St-Pierre B."/>
            <person name="Chen S."/>
            <person name="Sun C."/>
        </authorList>
    </citation>
    <scope>NUCLEOTIDE SEQUENCE [LARGE SCALE GENOMIC DNA]</scope>
</reference>